<evidence type="ECO:0000313" key="2">
    <source>
        <dbReference type="Proteomes" id="UP001060215"/>
    </source>
</evidence>
<protein>
    <submittedName>
        <fullName evidence="1">Beta-galactosidase 15</fullName>
    </submittedName>
</protein>
<gene>
    <name evidence="1" type="ORF">LOK49_LG04G00066</name>
</gene>
<comment type="caution">
    <text evidence="1">The sequence shown here is derived from an EMBL/GenBank/DDBJ whole genome shotgun (WGS) entry which is preliminary data.</text>
</comment>
<proteinExistence type="predicted"/>
<keyword evidence="2" id="KW-1185">Reference proteome</keyword>
<dbReference type="Proteomes" id="UP001060215">
    <property type="component" value="Chromosome 2"/>
</dbReference>
<dbReference type="EMBL" id="CM045759">
    <property type="protein sequence ID" value="KAI8017315.1"/>
    <property type="molecule type" value="Genomic_DNA"/>
</dbReference>
<evidence type="ECO:0000313" key="1">
    <source>
        <dbReference type="EMBL" id="KAI8017315.1"/>
    </source>
</evidence>
<organism evidence="1 2">
    <name type="scientific">Camellia lanceoleosa</name>
    <dbReference type="NCBI Taxonomy" id="1840588"/>
    <lineage>
        <taxon>Eukaryota</taxon>
        <taxon>Viridiplantae</taxon>
        <taxon>Streptophyta</taxon>
        <taxon>Embryophyta</taxon>
        <taxon>Tracheophyta</taxon>
        <taxon>Spermatophyta</taxon>
        <taxon>Magnoliopsida</taxon>
        <taxon>eudicotyledons</taxon>
        <taxon>Gunneridae</taxon>
        <taxon>Pentapetalae</taxon>
        <taxon>asterids</taxon>
        <taxon>Ericales</taxon>
        <taxon>Theaceae</taxon>
        <taxon>Camellia</taxon>
    </lineage>
</organism>
<name>A0ACC0HWF5_9ERIC</name>
<sequence>MSASLGSASSDLVESVRSTIDVVQQVATLVSTFAEFANSVRLTIEVVPQVASLVSTFTEFANAVRLTIEVVQQVASLVSRFAQFAISVRLTIQVVQKVASLVSRFARAFSEAIADCLDLLDLSAADSVFMIENEYGNVISSYGYAGKAYWDWCANMAISQNIGVPWIMCQESDAPEPMINTCNGWYCDQFTPNRPNNPKMWTENWTRWFKNWGGLDPHRTAEDLAFSVARFFQTGGTFQNYYMLHWERICKAWAKVVKALVAKLLSKEDGCSLEACDYRGTYDNNKCVTIVANLHKDGTMFRSFIPNDINTLVLFEEFEATSEFEMLEK</sequence>
<accession>A0ACC0HWF5</accession>
<reference evidence="1 2" key="1">
    <citation type="journal article" date="2022" name="Plant J.">
        <title>Chromosome-level genome of Camellia lanceoleosa provides a valuable resource for understanding genome evolution and self-incompatibility.</title>
        <authorList>
            <person name="Gong W."/>
            <person name="Xiao S."/>
            <person name="Wang L."/>
            <person name="Liao Z."/>
            <person name="Chang Y."/>
            <person name="Mo W."/>
            <person name="Hu G."/>
            <person name="Li W."/>
            <person name="Zhao G."/>
            <person name="Zhu H."/>
            <person name="Hu X."/>
            <person name="Ji K."/>
            <person name="Xiang X."/>
            <person name="Song Q."/>
            <person name="Yuan D."/>
            <person name="Jin S."/>
            <person name="Zhang L."/>
        </authorList>
    </citation>
    <scope>NUCLEOTIDE SEQUENCE [LARGE SCALE GENOMIC DNA]</scope>
    <source>
        <strain evidence="1">SQ_2022a</strain>
    </source>
</reference>